<dbReference type="AlphaFoldDB" id="A0AAV5TV86"/>
<dbReference type="EMBL" id="BTSX01000005">
    <property type="protein sequence ID" value="GMS98175.1"/>
    <property type="molecule type" value="Genomic_DNA"/>
</dbReference>
<feature type="non-terminal residue" evidence="1">
    <location>
        <position position="1"/>
    </location>
</feature>
<organism evidence="1 2">
    <name type="scientific">Pristionchus entomophagus</name>
    <dbReference type="NCBI Taxonomy" id="358040"/>
    <lineage>
        <taxon>Eukaryota</taxon>
        <taxon>Metazoa</taxon>
        <taxon>Ecdysozoa</taxon>
        <taxon>Nematoda</taxon>
        <taxon>Chromadorea</taxon>
        <taxon>Rhabditida</taxon>
        <taxon>Rhabditina</taxon>
        <taxon>Diplogasteromorpha</taxon>
        <taxon>Diplogasteroidea</taxon>
        <taxon>Neodiplogasteridae</taxon>
        <taxon>Pristionchus</taxon>
    </lineage>
</organism>
<sequence>QNQAMVRSFTFPSWVWIEYDYRVSRLHLSCVCLYASDRSDLRITQRHFSREYHRRFQSGLVLRNFYESYFFIHRGHIDNSERTQTTISEHLRPSSSLYLSVLAVSRFY</sequence>
<keyword evidence="2" id="KW-1185">Reference proteome</keyword>
<gene>
    <name evidence="1" type="ORF">PENTCL1PPCAC_20350</name>
</gene>
<evidence type="ECO:0000313" key="1">
    <source>
        <dbReference type="EMBL" id="GMS98175.1"/>
    </source>
</evidence>
<proteinExistence type="predicted"/>
<evidence type="ECO:0000313" key="2">
    <source>
        <dbReference type="Proteomes" id="UP001432027"/>
    </source>
</evidence>
<protein>
    <submittedName>
        <fullName evidence="1">Uncharacterized protein</fullName>
    </submittedName>
</protein>
<accession>A0AAV5TV86</accession>
<name>A0AAV5TV86_9BILA</name>
<dbReference type="Proteomes" id="UP001432027">
    <property type="component" value="Unassembled WGS sequence"/>
</dbReference>
<comment type="caution">
    <text evidence="1">The sequence shown here is derived from an EMBL/GenBank/DDBJ whole genome shotgun (WGS) entry which is preliminary data.</text>
</comment>
<reference evidence="1" key="1">
    <citation type="submission" date="2023-10" db="EMBL/GenBank/DDBJ databases">
        <title>Genome assembly of Pristionchus species.</title>
        <authorList>
            <person name="Yoshida K."/>
            <person name="Sommer R.J."/>
        </authorList>
    </citation>
    <scope>NUCLEOTIDE SEQUENCE</scope>
    <source>
        <strain evidence="1">RS0144</strain>
    </source>
</reference>